<dbReference type="GO" id="GO:0005886">
    <property type="term" value="C:plasma membrane"/>
    <property type="evidence" value="ECO:0007669"/>
    <property type="project" value="TreeGrafter"/>
</dbReference>
<dbReference type="InterPro" id="IPR024079">
    <property type="entry name" value="MetalloPept_cat_dom_sf"/>
</dbReference>
<accession>A0A0E3RDK7</accession>
<dbReference type="GO" id="GO:0004222">
    <property type="term" value="F:metalloendopeptidase activity"/>
    <property type="evidence" value="ECO:0007669"/>
    <property type="project" value="TreeGrafter"/>
</dbReference>
<protein>
    <submittedName>
        <fullName evidence="1">Uncharacterized protein</fullName>
    </submittedName>
</protein>
<dbReference type="Pfam" id="PF13688">
    <property type="entry name" value="Reprolysin_5"/>
    <property type="match status" value="1"/>
</dbReference>
<dbReference type="GO" id="GO:0006509">
    <property type="term" value="P:membrane protein ectodomain proteolysis"/>
    <property type="evidence" value="ECO:0007669"/>
    <property type="project" value="TreeGrafter"/>
</dbReference>
<dbReference type="HOGENOM" id="CLU_047668_0_0_2"/>
<dbReference type="PATRIC" id="fig|1434115.4.peg.2565"/>
<dbReference type="RefSeq" id="WP_048043548.1">
    <property type="nucleotide sequence ID" value="NZ_CP009511.1"/>
</dbReference>
<dbReference type="InterPro" id="IPR051489">
    <property type="entry name" value="ADAM_Metalloproteinase"/>
</dbReference>
<dbReference type="GeneID" id="24865242"/>
<gene>
    <name evidence="1" type="ORF">MSMAP_1995</name>
</gene>
<evidence type="ECO:0000313" key="1">
    <source>
        <dbReference type="EMBL" id="AKB61980.1"/>
    </source>
</evidence>
<evidence type="ECO:0000313" key="2">
    <source>
        <dbReference type="Proteomes" id="UP000033116"/>
    </source>
</evidence>
<dbReference type="Gene3D" id="3.40.390.10">
    <property type="entry name" value="Collagenase (Catalytic Domain)"/>
    <property type="match status" value="1"/>
</dbReference>
<sequence>MKKQWIQGTTVILGILLLLASIPTMSAQSDENYQVIAEKASFEKDSFYLAESLIDFDTVTFELDPNKFNEAVNNKGNVVLTLEGEDLELELYETYVMRKDPKVIVEDESGIHFIDAPYFHTYHGKVVGKEGSRVAITTYDDIFIGMIDIDDNPYYVELTKGMVNDKTVHAIYRKNSRVKDPAAKPAHCGVENEDMGVTNLFSFEKTATLSSRSTTQIDILPCYDRDFKDIYGSYTAAEGDITNMINEVNMEFANQSVQLTFNYYKKYGYLDDNTSQGILDFFKEDIPLYMDITDSDLATLFYGDEFINETVIGRGSVYNGSSERAYSVVQMVEEPNTQYDADYDERCRLLGHELGHNFGASHDEAYNWTTPSMNYFTLMWTPFYFNSTHQLKQIYSDGNVYGDQNHNNSEYIIDHKATIAAFRTS</sequence>
<name>A0A0E3RDK7_METMZ</name>
<dbReference type="Proteomes" id="UP000033116">
    <property type="component" value="Chromosome"/>
</dbReference>
<organism evidence="1 2">
    <name type="scientific">Methanosarcina mazei SarPi</name>
    <dbReference type="NCBI Taxonomy" id="1434115"/>
    <lineage>
        <taxon>Archaea</taxon>
        <taxon>Methanobacteriati</taxon>
        <taxon>Methanobacteriota</taxon>
        <taxon>Stenosarchaea group</taxon>
        <taxon>Methanomicrobia</taxon>
        <taxon>Methanosarcinales</taxon>
        <taxon>Methanosarcinaceae</taxon>
        <taxon>Methanosarcina</taxon>
    </lineage>
</organism>
<dbReference type="GO" id="GO:0007219">
    <property type="term" value="P:Notch signaling pathway"/>
    <property type="evidence" value="ECO:0007669"/>
    <property type="project" value="TreeGrafter"/>
</dbReference>
<reference evidence="1 2" key="1">
    <citation type="submission" date="2014-07" db="EMBL/GenBank/DDBJ databases">
        <title>Methanogenic archaea and the global carbon cycle.</title>
        <authorList>
            <person name="Henriksen J.R."/>
            <person name="Luke J."/>
            <person name="Reinhart S."/>
            <person name="Benedict M.N."/>
            <person name="Youngblut N.D."/>
            <person name="Metcalf M.E."/>
            <person name="Whitaker R.J."/>
            <person name="Metcalf W.W."/>
        </authorList>
    </citation>
    <scope>NUCLEOTIDE SEQUENCE [LARGE SCALE GENOMIC DNA]</scope>
    <source>
        <strain evidence="1 2">SarPi</strain>
    </source>
</reference>
<dbReference type="AlphaFoldDB" id="A0A0E3RDK7"/>
<dbReference type="PANTHER" id="PTHR45702:SF2">
    <property type="entry name" value="KUZBANIAN, ISOFORM A"/>
    <property type="match status" value="1"/>
</dbReference>
<dbReference type="SUPFAM" id="SSF55486">
    <property type="entry name" value="Metalloproteases ('zincins'), catalytic domain"/>
    <property type="match status" value="1"/>
</dbReference>
<dbReference type="PANTHER" id="PTHR45702">
    <property type="entry name" value="ADAM10/ADAM17 METALLOPEPTIDASE FAMILY MEMBER"/>
    <property type="match status" value="1"/>
</dbReference>
<dbReference type="EMBL" id="CP009511">
    <property type="protein sequence ID" value="AKB61980.1"/>
    <property type="molecule type" value="Genomic_DNA"/>
</dbReference>
<proteinExistence type="predicted"/>